<feature type="region of interest" description="Disordered" evidence="1">
    <location>
        <begin position="93"/>
        <end position="186"/>
    </location>
</feature>
<reference evidence="2 3" key="1">
    <citation type="submission" date="2023-10" db="EMBL/GenBank/DDBJ databases">
        <authorList>
            <person name="Maclean D."/>
            <person name="Macfadyen A."/>
        </authorList>
    </citation>
    <scope>NUCLEOTIDE SEQUENCE [LARGE SCALE GENOMIC DNA]</scope>
</reference>
<keyword evidence="3" id="KW-1185">Reference proteome</keyword>
<organism evidence="2 3">
    <name type="scientific">Coccomyxa viridis</name>
    <dbReference type="NCBI Taxonomy" id="1274662"/>
    <lineage>
        <taxon>Eukaryota</taxon>
        <taxon>Viridiplantae</taxon>
        <taxon>Chlorophyta</taxon>
        <taxon>core chlorophytes</taxon>
        <taxon>Trebouxiophyceae</taxon>
        <taxon>Trebouxiophyceae incertae sedis</taxon>
        <taxon>Coccomyxaceae</taxon>
        <taxon>Coccomyxa</taxon>
    </lineage>
</organism>
<evidence type="ECO:0000313" key="3">
    <source>
        <dbReference type="Proteomes" id="UP001314263"/>
    </source>
</evidence>
<feature type="compositionally biased region" description="Low complexity" evidence="1">
    <location>
        <begin position="132"/>
        <end position="152"/>
    </location>
</feature>
<dbReference type="EMBL" id="CAUYUE010000004">
    <property type="protein sequence ID" value="CAK0770751.1"/>
    <property type="molecule type" value="Genomic_DNA"/>
</dbReference>
<comment type="caution">
    <text evidence="2">The sequence shown here is derived from an EMBL/GenBank/DDBJ whole genome shotgun (WGS) entry which is preliminary data.</text>
</comment>
<dbReference type="Proteomes" id="UP001314263">
    <property type="component" value="Unassembled WGS sequence"/>
</dbReference>
<feature type="compositionally biased region" description="Low complexity" evidence="1">
    <location>
        <begin position="166"/>
        <end position="178"/>
    </location>
</feature>
<gene>
    <name evidence="2" type="ORF">CVIRNUC_003798</name>
</gene>
<evidence type="ECO:0000313" key="2">
    <source>
        <dbReference type="EMBL" id="CAK0770751.1"/>
    </source>
</evidence>
<accession>A0AAV1I0G9</accession>
<proteinExistence type="predicted"/>
<dbReference type="AlphaFoldDB" id="A0AAV1I0G9"/>
<feature type="compositionally biased region" description="Polar residues" evidence="1">
    <location>
        <begin position="153"/>
        <end position="164"/>
    </location>
</feature>
<evidence type="ECO:0000256" key="1">
    <source>
        <dbReference type="SAM" id="MobiDB-lite"/>
    </source>
</evidence>
<feature type="compositionally biased region" description="Low complexity" evidence="1">
    <location>
        <begin position="93"/>
        <end position="110"/>
    </location>
</feature>
<protein>
    <submittedName>
        <fullName evidence="2">Uncharacterized protein</fullName>
    </submittedName>
</protein>
<name>A0AAV1I0G9_9CHLO</name>
<sequence length="245" mass="26056">MQQLLEESHEELGLTEVLREVSAVAEFLDSASLLEQPRLRRYLQGRWSLLRGKVERVLLGRAELQSWWDELQECERNLQECLSDNGSGSVVLSGKSSFRSVPSSSGSIRSAQAGRNGSQELSHRNSPVLGCKGSLKSGSSSDSQASTARTSSTHISAARTSSAHVSAPSITSPPASSSNQTTMIGTAGAPAADPLVVRNTLHCPQAAICSCQRKQMQGFGSALLLPQCTAAVGNLEVEPQLLARL</sequence>